<dbReference type="InterPro" id="IPR036922">
    <property type="entry name" value="Rieske_2Fe-2S_sf"/>
</dbReference>
<keyword evidence="3" id="KW-0408">Iron</keyword>
<evidence type="ECO:0000313" key="7">
    <source>
        <dbReference type="Proteomes" id="UP000620075"/>
    </source>
</evidence>
<accession>A0A934NDY7</accession>
<dbReference type="SUPFAM" id="SSF56281">
    <property type="entry name" value="Metallo-hydrolase/oxidoreductase"/>
    <property type="match status" value="1"/>
</dbReference>
<keyword evidence="2" id="KW-0479">Metal-binding</keyword>
<dbReference type="PANTHER" id="PTHR43546">
    <property type="entry name" value="UPF0173 METAL-DEPENDENT HYDROLASE MJ1163-RELATED"/>
    <property type="match status" value="1"/>
</dbReference>
<dbReference type="PROSITE" id="PS51296">
    <property type="entry name" value="RIESKE"/>
    <property type="match status" value="1"/>
</dbReference>
<dbReference type="InterPro" id="IPR050114">
    <property type="entry name" value="UPF0173_UPF0282_UlaG_hydrolase"/>
</dbReference>
<name>A0A934NDY7_9BACT</name>
<evidence type="ECO:0000256" key="2">
    <source>
        <dbReference type="ARBA" id="ARBA00022723"/>
    </source>
</evidence>
<dbReference type="EMBL" id="JAEKNQ010000040">
    <property type="protein sequence ID" value="MBJ7603678.1"/>
    <property type="molecule type" value="Genomic_DNA"/>
</dbReference>
<dbReference type="GO" id="GO:0016705">
    <property type="term" value="F:oxidoreductase activity, acting on paired donors, with incorporation or reduction of molecular oxygen"/>
    <property type="evidence" value="ECO:0007669"/>
    <property type="project" value="UniProtKB-ARBA"/>
</dbReference>
<feature type="domain" description="Rieske" evidence="5">
    <location>
        <begin position="430"/>
        <end position="528"/>
    </location>
</feature>
<proteinExistence type="predicted"/>
<keyword evidence="4" id="KW-0411">Iron-sulfur</keyword>
<dbReference type="Pfam" id="PF13483">
    <property type="entry name" value="Lactamase_B_3"/>
    <property type="match status" value="1"/>
</dbReference>
<evidence type="ECO:0000256" key="1">
    <source>
        <dbReference type="ARBA" id="ARBA00022714"/>
    </source>
</evidence>
<dbReference type="RefSeq" id="WP_338180083.1">
    <property type="nucleotide sequence ID" value="NZ_JAEKNQ010000040.1"/>
</dbReference>
<evidence type="ECO:0000313" key="6">
    <source>
        <dbReference type="EMBL" id="MBJ7603678.1"/>
    </source>
</evidence>
<keyword evidence="1" id="KW-0001">2Fe-2S</keyword>
<gene>
    <name evidence="6" type="ORF">JF888_10880</name>
</gene>
<dbReference type="Proteomes" id="UP000620075">
    <property type="component" value="Unassembled WGS sequence"/>
</dbReference>
<sequence length="532" mass="60151">MNDSMQITYLGHAGMRVDGPDVSILMDGWLSPRGAFLAAWYQFPSNAHLDQRGLLDVDYVTVSHEHLDHLDESVLGRLPDRTVVLTPKYPSDNVAERLRRAGVKQLIEVPAWERFQLTERGDWLTFITEQSPMCHDAAVLVSLGGASLLHCNDARLTVGQARRAAHECGGRIDVMPLQMSGASWHPICYEYPAEEMAQISAMKRNGKFKAVGQLVRMVKPELVVPFAGPMCFLDPELQHQNRWIRSPGIFPDMQQAADFLISRLPNQTVQQWMPGDRYDPLAKELLRDPQWADFRFDDADAYIDSYAEARLPEIEAFRAAHPTPGPELADKFVEHFRRLGELSPYFLERIDMTVRFELVGEMEGRWDVHLRPPGVKVDLGGGTADVGYRFRLDPRWLAPVMDGKIAWEDFFLSLRFQAWRDPDIYNDYLIGLLKHADERALTAVEKYELGRANDEKIVVSSEHGNYEIARYCPHAGEDLAIGSTVVDGVIRCLGHNLEFDLKTGSCLNARCDPLFTRPLAEPQAAGRAARIE</sequence>
<evidence type="ECO:0000256" key="3">
    <source>
        <dbReference type="ARBA" id="ARBA00023004"/>
    </source>
</evidence>
<dbReference type="InterPro" id="IPR036866">
    <property type="entry name" value="RibonucZ/Hydroxyglut_hydro"/>
</dbReference>
<dbReference type="Pfam" id="PF00355">
    <property type="entry name" value="Rieske"/>
    <property type="match status" value="1"/>
</dbReference>
<dbReference type="GO" id="GO:0004497">
    <property type="term" value="F:monooxygenase activity"/>
    <property type="evidence" value="ECO:0007669"/>
    <property type="project" value="UniProtKB-ARBA"/>
</dbReference>
<dbReference type="AlphaFoldDB" id="A0A934NDY7"/>
<reference evidence="6 7" key="1">
    <citation type="submission" date="2020-10" db="EMBL/GenBank/DDBJ databases">
        <title>Ca. Dormibacterota MAGs.</title>
        <authorList>
            <person name="Montgomery K."/>
        </authorList>
    </citation>
    <scope>NUCLEOTIDE SEQUENCE [LARGE SCALE GENOMIC DNA]</scope>
    <source>
        <strain evidence="6">SC8811_S16_3</strain>
    </source>
</reference>
<protein>
    <submittedName>
        <fullName evidence="6">MBL fold metallo-hydrolase</fullName>
    </submittedName>
</protein>
<dbReference type="GO" id="GO:0046872">
    <property type="term" value="F:metal ion binding"/>
    <property type="evidence" value="ECO:0007669"/>
    <property type="project" value="UniProtKB-KW"/>
</dbReference>
<dbReference type="PANTHER" id="PTHR43546:SF8">
    <property type="entry name" value="METALLO-BETA-LACTAMASE DOMAIN-CONTAINING PROTEIN"/>
    <property type="match status" value="1"/>
</dbReference>
<dbReference type="SUPFAM" id="SSF50022">
    <property type="entry name" value="ISP domain"/>
    <property type="match status" value="1"/>
</dbReference>
<dbReference type="InterPro" id="IPR017941">
    <property type="entry name" value="Rieske_2Fe-2S"/>
</dbReference>
<organism evidence="6 7">
    <name type="scientific">Candidatus Dormiibacter inghamiae</name>
    <dbReference type="NCBI Taxonomy" id="3127013"/>
    <lineage>
        <taxon>Bacteria</taxon>
        <taxon>Bacillati</taxon>
        <taxon>Candidatus Dormiibacterota</taxon>
        <taxon>Candidatus Dormibacteria</taxon>
        <taxon>Candidatus Dormibacterales</taxon>
        <taxon>Candidatus Dormibacteraceae</taxon>
        <taxon>Candidatus Dormiibacter</taxon>
    </lineage>
</organism>
<dbReference type="Gene3D" id="2.102.10.10">
    <property type="entry name" value="Rieske [2Fe-2S] iron-sulphur domain"/>
    <property type="match status" value="1"/>
</dbReference>
<evidence type="ECO:0000256" key="4">
    <source>
        <dbReference type="ARBA" id="ARBA00023014"/>
    </source>
</evidence>
<dbReference type="Gene3D" id="3.60.15.10">
    <property type="entry name" value="Ribonuclease Z/Hydroxyacylglutathione hydrolase-like"/>
    <property type="match status" value="1"/>
</dbReference>
<dbReference type="GO" id="GO:0051537">
    <property type="term" value="F:2 iron, 2 sulfur cluster binding"/>
    <property type="evidence" value="ECO:0007669"/>
    <property type="project" value="UniProtKB-KW"/>
</dbReference>
<evidence type="ECO:0000259" key="5">
    <source>
        <dbReference type="PROSITE" id="PS51296"/>
    </source>
</evidence>
<comment type="caution">
    <text evidence="6">The sequence shown here is derived from an EMBL/GenBank/DDBJ whole genome shotgun (WGS) entry which is preliminary data.</text>
</comment>